<keyword evidence="5 7" id="KW-0697">Rotamase</keyword>
<name>A0A0B7A6C0_9EUPU</name>
<gene>
    <name evidence="11" type="primary">ORF96095</name>
</gene>
<feature type="domain" description="PPIase FKBP-type" evidence="10">
    <location>
        <begin position="43"/>
        <end position="131"/>
    </location>
</feature>
<evidence type="ECO:0000256" key="7">
    <source>
        <dbReference type="PROSITE-ProRule" id="PRU00277"/>
    </source>
</evidence>
<comment type="catalytic activity">
    <reaction evidence="1 7">
        <text>[protein]-peptidylproline (omega=180) = [protein]-peptidylproline (omega=0)</text>
        <dbReference type="Rhea" id="RHEA:16237"/>
        <dbReference type="Rhea" id="RHEA-COMP:10747"/>
        <dbReference type="Rhea" id="RHEA-COMP:10748"/>
        <dbReference type="ChEBI" id="CHEBI:83833"/>
        <dbReference type="ChEBI" id="CHEBI:83834"/>
        <dbReference type="EC" id="5.2.1.8"/>
    </reaction>
</comment>
<dbReference type="PANTHER" id="PTHR46512">
    <property type="entry name" value="PEPTIDYLPROLYL ISOMERASE"/>
    <property type="match status" value="1"/>
</dbReference>
<keyword evidence="9" id="KW-0175">Coiled coil</keyword>
<dbReference type="FunFam" id="3.10.50.40:FF:000013">
    <property type="entry name" value="Peptidylprolyl isomerase"/>
    <property type="match status" value="1"/>
</dbReference>
<evidence type="ECO:0000256" key="2">
    <source>
        <dbReference type="ARBA" id="ARBA00013194"/>
    </source>
</evidence>
<accession>A0A0B7A6C0</accession>
<protein>
    <recommendedName>
        <fullName evidence="2 7">peptidylprolyl isomerase</fullName>
        <ecNumber evidence="2 7">5.2.1.8</ecNumber>
    </recommendedName>
</protein>
<dbReference type="AlphaFoldDB" id="A0A0B7A6C0"/>
<dbReference type="SUPFAM" id="SSF48452">
    <property type="entry name" value="TPR-like"/>
    <property type="match status" value="1"/>
</dbReference>
<sequence>MTSVEVATEIPSAVAGVDLTEKKDGGIVKEVLREGEEEKPVKGDKVTVHYVGTLLDGTPFDSSRDRGEKFTFTLGKGQVIKAWDIGVASMRKGEVAKLICKADYAYGESGSPPKIPANATLVFEVELFSWQGEDLSPNKDNGIIRSVLTEGIGHKTPSDYAAVEINFSVKHDEVLHERKSAKFVLGEVDDPYIVNGLEVAIKKMTSKEHSRFTIAPAYAFGAAGNKELGISPNAELIYDVELVSFEKVKKVYEMETLEKLEQSEIRKAKGTDFFKKGQIEKAMANYNTVLDYLDGESTLDGDEKEKRDGLVLAARLNLAACELKLDEYTKAITHCNEALEISTKNTKAFYRRAQAYQKRKDYDKALQDYQQVVSLEPDNVAAKNQIIACKKKLQELLQEEKKLYANMFSKMTQQSSQVGEK</sequence>
<reference evidence="11" key="1">
    <citation type="submission" date="2014-12" db="EMBL/GenBank/DDBJ databases">
        <title>Insight into the proteome of Arion vulgaris.</title>
        <authorList>
            <person name="Aradska J."/>
            <person name="Bulat T."/>
            <person name="Smidak R."/>
            <person name="Sarate P."/>
            <person name="Gangsoo J."/>
            <person name="Sialana F."/>
            <person name="Bilban M."/>
            <person name="Lubec G."/>
        </authorList>
    </citation>
    <scope>NUCLEOTIDE SEQUENCE</scope>
    <source>
        <tissue evidence="11">Skin</tissue>
    </source>
</reference>
<feature type="repeat" description="TPR" evidence="8">
    <location>
        <begin position="346"/>
        <end position="379"/>
    </location>
</feature>
<dbReference type="Pfam" id="PF13432">
    <property type="entry name" value="TPR_16"/>
    <property type="match status" value="1"/>
</dbReference>
<dbReference type="FunFam" id="1.25.40.10:FF:000008">
    <property type="entry name" value="Peptidylprolyl isomerase"/>
    <property type="match status" value="1"/>
</dbReference>
<feature type="coiled-coil region" evidence="9">
    <location>
        <begin position="379"/>
        <end position="410"/>
    </location>
</feature>
<keyword evidence="6 7" id="KW-0413">Isomerase</keyword>
<evidence type="ECO:0000256" key="3">
    <source>
        <dbReference type="ARBA" id="ARBA00022737"/>
    </source>
</evidence>
<dbReference type="EMBL" id="HACG01028706">
    <property type="protein sequence ID" value="CEK75571.1"/>
    <property type="molecule type" value="Transcribed_RNA"/>
</dbReference>
<dbReference type="PANTHER" id="PTHR46512:SF9">
    <property type="entry name" value="PEPTIDYLPROLYL ISOMERASE"/>
    <property type="match status" value="1"/>
</dbReference>
<evidence type="ECO:0000256" key="1">
    <source>
        <dbReference type="ARBA" id="ARBA00000971"/>
    </source>
</evidence>
<keyword evidence="4 8" id="KW-0802">TPR repeat</keyword>
<dbReference type="InterPro" id="IPR001179">
    <property type="entry name" value="PPIase_FKBP_dom"/>
</dbReference>
<dbReference type="InterPro" id="IPR050754">
    <property type="entry name" value="FKBP4/5/8-like"/>
</dbReference>
<evidence type="ECO:0000256" key="8">
    <source>
        <dbReference type="PROSITE-ProRule" id="PRU00339"/>
    </source>
</evidence>
<evidence type="ECO:0000256" key="5">
    <source>
        <dbReference type="ARBA" id="ARBA00023110"/>
    </source>
</evidence>
<dbReference type="InterPro" id="IPR046357">
    <property type="entry name" value="PPIase_dom_sf"/>
</dbReference>
<dbReference type="InterPro" id="IPR011990">
    <property type="entry name" value="TPR-like_helical_dom_sf"/>
</dbReference>
<evidence type="ECO:0000256" key="6">
    <source>
        <dbReference type="ARBA" id="ARBA00023235"/>
    </source>
</evidence>
<dbReference type="Gene3D" id="3.10.50.40">
    <property type="match status" value="2"/>
</dbReference>
<dbReference type="PROSITE" id="PS50005">
    <property type="entry name" value="TPR"/>
    <property type="match status" value="1"/>
</dbReference>
<dbReference type="PROSITE" id="PS50293">
    <property type="entry name" value="TPR_REGION"/>
    <property type="match status" value="1"/>
</dbReference>
<dbReference type="PROSITE" id="PS50059">
    <property type="entry name" value="FKBP_PPIASE"/>
    <property type="match status" value="2"/>
</dbReference>
<feature type="domain" description="PPIase FKBP-type" evidence="10">
    <location>
        <begin position="153"/>
        <end position="246"/>
    </location>
</feature>
<evidence type="ECO:0000256" key="9">
    <source>
        <dbReference type="SAM" id="Coils"/>
    </source>
</evidence>
<dbReference type="Gene3D" id="1.25.40.10">
    <property type="entry name" value="Tetratricopeptide repeat domain"/>
    <property type="match status" value="1"/>
</dbReference>
<evidence type="ECO:0000313" key="11">
    <source>
        <dbReference type="EMBL" id="CEK75571.1"/>
    </source>
</evidence>
<proteinExistence type="predicted"/>
<dbReference type="SMART" id="SM00028">
    <property type="entry name" value="TPR"/>
    <property type="match status" value="3"/>
</dbReference>
<dbReference type="InterPro" id="IPR019734">
    <property type="entry name" value="TPR_rpt"/>
</dbReference>
<keyword evidence="3" id="KW-0677">Repeat</keyword>
<dbReference type="Pfam" id="PF00254">
    <property type="entry name" value="FKBP_C"/>
    <property type="match status" value="2"/>
</dbReference>
<dbReference type="GO" id="GO:0003755">
    <property type="term" value="F:peptidyl-prolyl cis-trans isomerase activity"/>
    <property type="evidence" value="ECO:0007669"/>
    <property type="project" value="UniProtKB-KW"/>
</dbReference>
<organism evidence="11">
    <name type="scientific">Arion vulgaris</name>
    <dbReference type="NCBI Taxonomy" id="1028688"/>
    <lineage>
        <taxon>Eukaryota</taxon>
        <taxon>Metazoa</taxon>
        <taxon>Spiralia</taxon>
        <taxon>Lophotrochozoa</taxon>
        <taxon>Mollusca</taxon>
        <taxon>Gastropoda</taxon>
        <taxon>Heterobranchia</taxon>
        <taxon>Euthyneura</taxon>
        <taxon>Panpulmonata</taxon>
        <taxon>Eupulmonata</taxon>
        <taxon>Stylommatophora</taxon>
        <taxon>Helicina</taxon>
        <taxon>Arionoidea</taxon>
        <taxon>Arionidae</taxon>
        <taxon>Arion</taxon>
    </lineage>
</organism>
<dbReference type="EC" id="5.2.1.8" evidence="2 7"/>
<evidence type="ECO:0000256" key="4">
    <source>
        <dbReference type="ARBA" id="ARBA00022803"/>
    </source>
</evidence>
<evidence type="ECO:0000259" key="10">
    <source>
        <dbReference type="PROSITE" id="PS50059"/>
    </source>
</evidence>
<dbReference type="Pfam" id="PF00515">
    <property type="entry name" value="TPR_1"/>
    <property type="match status" value="1"/>
</dbReference>
<dbReference type="SUPFAM" id="SSF54534">
    <property type="entry name" value="FKBP-like"/>
    <property type="match status" value="2"/>
</dbReference>
<dbReference type="FunFam" id="3.10.50.40:FF:000056">
    <property type="entry name" value="Peptidylprolyl isomerase"/>
    <property type="match status" value="1"/>
</dbReference>